<evidence type="ECO:0000256" key="1">
    <source>
        <dbReference type="ARBA" id="ARBA00004123"/>
    </source>
</evidence>
<organism evidence="10 11">
    <name type="scientific">Limulus polyphemus</name>
    <name type="common">Atlantic horseshoe crab</name>
    <dbReference type="NCBI Taxonomy" id="6850"/>
    <lineage>
        <taxon>Eukaryota</taxon>
        <taxon>Metazoa</taxon>
        <taxon>Ecdysozoa</taxon>
        <taxon>Arthropoda</taxon>
        <taxon>Chelicerata</taxon>
        <taxon>Merostomata</taxon>
        <taxon>Xiphosura</taxon>
        <taxon>Limulidae</taxon>
        <taxon>Limulus</taxon>
    </lineage>
</organism>
<dbReference type="RefSeq" id="XP_022239258.1">
    <property type="nucleotide sequence ID" value="XM_022383550.1"/>
</dbReference>
<dbReference type="Gene3D" id="2.170.270.10">
    <property type="entry name" value="SET domain"/>
    <property type="match status" value="1"/>
</dbReference>
<feature type="region of interest" description="Disordered" evidence="8">
    <location>
        <begin position="429"/>
        <end position="453"/>
    </location>
</feature>
<keyword evidence="10" id="KW-1185">Reference proteome</keyword>
<dbReference type="SUPFAM" id="SSF57667">
    <property type="entry name" value="beta-beta-alpha zinc fingers"/>
    <property type="match status" value="9"/>
</dbReference>
<accession>A0ABM1S6K3</accession>
<sequence>MFKTKSDSDNTVSEDCDVCGRHHYTSECPLLDACAKVKDKCVPSRARLTIPYNLEVIDLDDGIPRIFAKTLISFKSQFGPMEAPRTPLLEKIPNFFFKVFYKDGTSDFLDNSDENCCNWMCLVAPAKDAAHQNLIAYQFEESIYFSAQRDIKAQEELQVSYAPAYSKKIASSTESREQVQYPTDISNHGNKHVNSVGHHLSLRVTKQKRKCSSKIVSPEEEKVEERAEVQIDQNRESVSLNVVSKLDAEDLGVKFHPKQWICSQCSKKFTDCLAFAHHLQDHYKPTNSINSVERLSRQDTSTQIQLEDKNKYNTCETLEYKSQETTTIRRRSKIKFKEMLREEPVGGKRFTSTLKQCSSIVKRRYNLRMRQKVPDQNKDFVLTKQESNQKQLGMKNGHHEDKKLGRKFEEVGNSEENSKENKALFSIERSVKEQNDTDNDRTADSSDDDEDDQFIDYDSVMEDEESQHETNAASGNFAVTEKDFKATPTREFLFVLEKKRPVIHMLQNEKVNSHSSTTLPEAKVPDNVADSGIKANDKIVQNEIHRTSLPLSREAVQQEPSRNDSKENKEIVKRALVPRGEGEYECDLCGDRFNKPCYLYRHLKKHTGEFTCNHCYKVFARKESMMKHNCPALANTSSPENHNFGYRCETCNKSFHSKKSLDCHIARHTSRYSCKDCGRNYSSEYILNHHACPVHPSAEQFQCDICYKLFSQKKYLKKHLPIHTGEHTCDICGKWLRSTESLMSHVKSCSKVRKIEVNGKVKCQDCHQEFSDVLEFRKHQYEHTYKFKCDQCGSRFRDEDSVELHVCQPQDVCCKICDEVFPSFVSLQQHLTIHGDLIFRCTECGKSFYHQNSLLMHCCPQRGKKKLKITKTQSKEEKINRSTLLMCEICGSLFSNTSSLNVHKKLHGEKSFSCEICGKQFYRKDLLLEHTFIHQKASIPCPTCGKLFKSKKSLHIHIRIHNGVKMHKCSQCSREFHQKGNLLKHQESHDKNIKYTCDICFKSFKRKEYLSTHTLEHTRGRIYSCETCGKSFIKKYHVSEHMRIYHSNKSYVCKYCGIHIKIRQSLKRHLNKKHLEHSHELDDKMIEAMTVSNEFQGTSSLQKSRRKKSTQDKKILNDSKKCHGNDAEEKAKTSTDTGYDDTSDDDQKPSETLTTASDRNHVQSKAKQDRHSSKQERNVKIKVTDNKNVGMSSGKSVPEASQGLVLFPETREKSASIECIERTQKGSFVDNARISQNLIEVTSNHLEVGAFVELLDEECATVETNEVCHLKHITFGQDNKSLPLESEFEAMSACQQIAKQLSNDQQENMLGKFSENECTIVLEEGTVIEEGETDNDGNLLFYVVNMDEIH</sequence>
<feature type="region of interest" description="Disordered" evidence="8">
    <location>
        <begin position="370"/>
        <end position="403"/>
    </location>
</feature>
<feature type="domain" description="C2H2-type" evidence="9">
    <location>
        <begin position="610"/>
        <end position="639"/>
    </location>
</feature>
<feature type="domain" description="C2H2-type" evidence="9">
    <location>
        <begin position="584"/>
        <end position="611"/>
    </location>
</feature>
<evidence type="ECO:0000256" key="3">
    <source>
        <dbReference type="ARBA" id="ARBA00022737"/>
    </source>
</evidence>
<feature type="compositionally biased region" description="Basic and acidic residues" evidence="8">
    <location>
        <begin position="429"/>
        <end position="444"/>
    </location>
</feature>
<dbReference type="PROSITE" id="PS00028">
    <property type="entry name" value="ZINC_FINGER_C2H2_1"/>
    <property type="match status" value="13"/>
</dbReference>
<feature type="domain" description="C2H2-type" evidence="9">
    <location>
        <begin position="672"/>
        <end position="700"/>
    </location>
</feature>
<feature type="region of interest" description="Disordered" evidence="8">
    <location>
        <begin position="549"/>
        <end position="569"/>
    </location>
</feature>
<feature type="compositionally biased region" description="Basic and acidic residues" evidence="8">
    <location>
        <begin position="1158"/>
        <end position="1182"/>
    </location>
</feature>
<dbReference type="SMART" id="SM00355">
    <property type="entry name" value="ZnF_C2H2"/>
    <property type="match status" value="18"/>
</dbReference>
<dbReference type="PROSITE" id="PS50157">
    <property type="entry name" value="ZINC_FINGER_C2H2_2"/>
    <property type="match status" value="13"/>
</dbReference>
<evidence type="ECO:0000256" key="2">
    <source>
        <dbReference type="ARBA" id="ARBA00022723"/>
    </source>
</evidence>
<feature type="domain" description="C2H2-type" evidence="9">
    <location>
        <begin position="995"/>
        <end position="1022"/>
    </location>
</feature>
<feature type="domain" description="C2H2-type" evidence="9">
    <location>
        <begin position="761"/>
        <end position="788"/>
    </location>
</feature>
<feature type="domain" description="C2H2-type" evidence="9">
    <location>
        <begin position="939"/>
        <end position="966"/>
    </location>
</feature>
<evidence type="ECO:0000256" key="7">
    <source>
        <dbReference type="PROSITE-ProRule" id="PRU00042"/>
    </source>
</evidence>
<proteinExistence type="predicted"/>
<feature type="domain" description="C2H2-type" evidence="9">
    <location>
        <begin position="967"/>
        <end position="989"/>
    </location>
</feature>
<feature type="domain" description="C2H2-type" evidence="9">
    <location>
        <begin position="1023"/>
        <end position="1051"/>
    </location>
</feature>
<keyword evidence="3" id="KW-0677">Repeat</keyword>
<evidence type="ECO:0000313" key="10">
    <source>
        <dbReference type="Proteomes" id="UP000694941"/>
    </source>
</evidence>
<dbReference type="GeneID" id="106457555"/>
<dbReference type="Pfam" id="PF21549">
    <property type="entry name" value="PRDM2_PR"/>
    <property type="match status" value="1"/>
</dbReference>
<name>A0ABM1S6K3_LIMPO</name>
<keyword evidence="4 7" id="KW-0863">Zinc-finger</keyword>
<protein>
    <submittedName>
        <fullName evidence="11">Uncharacterized protein LOC106457555</fullName>
    </submittedName>
</protein>
<evidence type="ECO:0000256" key="4">
    <source>
        <dbReference type="ARBA" id="ARBA00022771"/>
    </source>
</evidence>
<evidence type="ECO:0000256" key="6">
    <source>
        <dbReference type="ARBA" id="ARBA00023242"/>
    </source>
</evidence>
<evidence type="ECO:0000259" key="9">
    <source>
        <dbReference type="PROSITE" id="PS50157"/>
    </source>
</evidence>
<dbReference type="InterPro" id="IPR013087">
    <property type="entry name" value="Znf_C2H2_type"/>
</dbReference>
<feature type="domain" description="C2H2-type" evidence="9">
    <location>
        <begin position="912"/>
        <end position="939"/>
    </location>
</feature>
<dbReference type="Gene3D" id="3.30.160.60">
    <property type="entry name" value="Classic Zinc Finger"/>
    <property type="match status" value="10"/>
</dbReference>
<keyword evidence="2" id="KW-0479">Metal-binding</keyword>
<gene>
    <name evidence="11" type="primary">LOC106457555</name>
</gene>
<evidence type="ECO:0000256" key="8">
    <source>
        <dbReference type="SAM" id="MobiDB-lite"/>
    </source>
</evidence>
<dbReference type="PANTHER" id="PTHR24390">
    <property type="entry name" value="ZINC FINGER PROTEIN"/>
    <property type="match status" value="1"/>
</dbReference>
<keyword evidence="5" id="KW-0862">Zinc</keyword>
<dbReference type="InterPro" id="IPR046341">
    <property type="entry name" value="SET_dom_sf"/>
</dbReference>
<dbReference type="InterPro" id="IPR036236">
    <property type="entry name" value="Znf_C2H2_sf"/>
</dbReference>
<keyword evidence="6" id="KW-0539">Nucleus</keyword>
<dbReference type="InterPro" id="IPR001214">
    <property type="entry name" value="SET_dom"/>
</dbReference>
<feature type="domain" description="C2H2-type" evidence="9">
    <location>
        <begin position="701"/>
        <end position="728"/>
    </location>
</feature>
<feature type="domain" description="C2H2-type" evidence="9">
    <location>
        <begin position="885"/>
        <end position="912"/>
    </location>
</feature>
<comment type="subcellular location">
    <subcellularLocation>
        <location evidence="1">Nucleus</location>
    </subcellularLocation>
</comment>
<evidence type="ECO:0000313" key="11">
    <source>
        <dbReference type="RefSeq" id="XP_022239258.1"/>
    </source>
</evidence>
<dbReference type="Pfam" id="PF00096">
    <property type="entry name" value="zf-C2H2"/>
    <property type="match status" value="4"/>
</dbReference>
<feature type="compositionally biased region" description="Basic and acidic residues" evidence="8">
    <location>
        <begin position="1109"/>
        <end position="1133"/>
    </location>
</feature>
<dbReference type="PANTHER" id="PTHR24390:SF244">
    <property type="entry name" value="LD33778P-RELATED"/>
    <property type="match status" value="1"/>
</dbReference>
<feature type="region of interest" description="Disordered" evidence="8">
    <location>
        <begin position="1094"/>
        <end position="1182"/>
    </location>
</feature>
<evidence type="ECO:0000256" key="5">
    <source>
        <dbReference type="ARBA" id="ARBA00022833"/>
    </source>
</evidence>
<feature type="domain" description="C2H2-type" evidence="9">
    <location>
        <begin position="646"/>
        <end position="673"/>
    </location>
</feature>
<dbReference type="Proteomes" id="UP000694941">
    <property type="component" value="Unplaced"/>
</dbReference>
<feature type="domain" description="C2H2-type" evidence="9">
    <location>
        <begin position="839"/>
        <end position="866"/>
    </location>
</feature>
<reference evidence="11" key="1">
    <citation type="submission" date="2025-08" db="UniProtKB">
        <authorList>
            <consortium name="RefSeq"/>
        </authorList>
    </citation>
    <scope>IDENTIFICATION</scope>
    <source>
        <tissue evidence="11">Muscle</tissue>
    </source>
</reference>